<dbReference type="SUPFAM" id="SSF52980">
    <property type="entry name" value="Restriction endonuclease-like"/>
    <property type="match status" value="1"/>
</dbReference>
<dbReference type="InterPro" id="IPR011856">
    <property type="entry name" value="tRNA_endonuc-like_dom_sf"/>
</dbReference>
<dbReference type="InterPro" id="IPR011335">
    <property type="entry name" value="Restrct_endonuc-II-like"/>
</dbReference>
<evidence type="ECO:0000259" key="1">
    <source>
        <dbReference type="Pfam" id="PF23400"/>
    </source>
</evidence>
<reference evidence="2 3" key="1">
    <citation type="journal article" date="2012" name="BMC Genomics">
        <title>Genome-guided analysis of physiological and morphological traits of the fermentative acetate oxidizer Thermacetogenium phaeum.</title>
        <authorList>
            <person name="Oehler D."/>
            <person name="Poehlein A."/>
            <person name="Leimbach A."/>
            <person name="Muller N."/>
            <person name="Daniel R."/>
            <person name="Gottschalk G."/>
            <person name="Schink B."/>
        </authorList>
    </citation>
    <scope>NUCLEOTIDE SEQUENCE [LARGE SCALE GENOMIC DNA]</scope>
    <source>
        <strain evidence="3">ATCC BAA-254 / DSM 26808 / PB</strain>
    </source>
</reference>
<dbReference type="Pfam" id="PF23400">
    <property type="entry name" value="CARF_Card1"/>
    <property type="match status" value="1"/>
</dbReference>
<gene>
    <name evidence="2" type="ordered locus">Tph_c24570</name>
</gene>
<proteinExistence type="predicted"/>
<evidence type="ECO:0000313" key="3">
    <source>
        <dbReference type="Proteomes" id="UP000000467"/>
    </source>
</evidence>
<dbReference type="Proteomes" id="UP000000467">
    <property type="component" value="Chromosome"/>
</dbReference>
<accession>K4LXC8</accession>
<protein>
    <submittedName>
        <fullName evidence="2">Type II-like restriction endonuclease</fullName>
        <ecNumber evidence="2">3.1.-.-</ecNumber>
    </submittedName>
</protein>
<dbReference type="STRING" id="1089553.Tph_c24570"/>
<dbReference type="HOGENOM" id="CLU_979240_0_0_9"/>
<dbReference type="EMBL" id="CP003732">
    <property type="protein sequence ID" value="AFV12634.1"/>
    <property type="molecule type" value="Genomic_DNA"/>
</dbReference>
<dbReference type="GO" id="GO:0016787">
    <property type="term" value="F:hydrolase activity"/>
    <property type="evidence" value="ECO:0007669"/>
    <property type="project" value="UniProtKB-KW"/>
</dbReference>
<keyword evidence="2" id="KW-0255">Endonuclease</keyword>
<dbReference type="InterPro" id="IPR056339">
    <property type="entry name" value="CARF_Card1"/>
</dbReference>
<dbReference type="eggNOG" id="ENOG502Z9AV">
    <property type="taxonomic scope" value="Bacteria"/>
</dbReference>
<dbReference type="EC" id="3.1.-.-" evidence="2"/>
<dbReference type="Gene3D" id="3.40.1350.10">
    <property type="match status" value="1"/>
</dbReference>
<dbReference type="GO" id="GO:0004519">
    <property type="term" value="F:endonuclease activity"/>
    <property type="evidence" value="ECO:0007669"/>
    <property type="project" value="UniProtKB-KW"/>
</dbReference>
<name>K4LXC8_THEPS</name>
<organism evidence="2 3">
    <name type="scientific">Thermacetogenium phaeum (strain ATCC BAA-254 / DSM 26808 / PB)</name>
    <dbReference type="NCBI Taxonomy" id="1089553"/>
    <lineage>
        <taxon>Bacteria</taxon>
        <taxon>Bacillati</taxon>
        <taxon>Bacillota</taxon>
        <taxon>Clostridia</taxon>
        <taxon>Thermoanaerobacterales</taxon>
        <taxon>Thermoanaerobacteraceae</taxon>
        <taxon>Thermacetogenium</taxon>
    </lineage>
</organism>
<dbReference type="AlphaFoldDB" id="K4LXC8"/>
<evidence type="ECO:0000313" key="2">
    <source>
        <dbReference type="EMBL" id="AFV12634.1"/>
    </source>
</evidence>
<dbReference type="KEGG" id="tpz:Tph_c24570"/>
<dbReference type="RefSeq" id="WP_015051496.1">
    <property type="nucleotide sequence ID" value="NC_018870.1"/>
</dbReference>
<keyword evidence="2" id="KW-0378">Hydrolase</keyword>
<keyword evidence="3" id="KW-1185">Reference proteome</keyword>
<sequence>MKDTIIISLVGEQPIPNLLALLYARPKMAAFVLTERTKEVYERLCSVLKLRGVEWGMMIEDEPIEVDPYNLPVCERKIKRFLEEKGWSPDGIVFNLTGGTKPMALAAYRLAEQLSCPFLYIESEGKKSVVYHYRFSDGLKLEKRDEVPLLIDIDFYLRAHLADYHVADFHNEFEKMIYGVLSQELDEVKHSVKPLGGLEIDLVLRCGNRVGIAETKTRKKAQSKEGIEQIITAAEQRFLGTYTKKFLIIDREYEPNNFALARAHGITVVELPSAQSGELSREDTEKLIQTVKKELGG</sequence>
<dbReference type="Gene3D" id="3.40.50.10770">
    <property type="entry name" value="Hypothetical protein VC1899 like domain (Restriction endonuclease-like)"/>
    <property type="match status" value="1"/>
</dbReference>
<dbReference type="OrthoDB" id="9797116at2"/>
<dbReference type="GO" id="GO:0003676">
    <property type="term" value="F:nucleic acid binding"/>
    <property type="evidence" value="ECO:0007669"/>
    <property type="project" value="InterPro"/>
</dbReference>
<keyword evidence="2" id="KW-0540">Nuclease</keyword>
<feature type="domain" description="Card1 CARF" evidence="1">
    <location>
        <begin position="5"/>
        <end position="127"/>
    </location>
</feature>